<dbReference type="InterPro" id="IPR010998">
    <property type="entry name" value="Integrase_recombinase_N"/>
</dbReference>
<keyword evidence="3" id="KW-0233">DNA recombination</keyword>
<dbReference type="SUPFAM" id="SSF56349">
    <property type="entry name" value="DNA breaking-rejoining enzymes"/>
    <property type="match status" value="1"/>
</dbReference>
<evidence type="ECO:0000256" key="2">
    <source>
        <dbReference type="ARBA" id="ARBA00023125"/>
    </source>
</evidence>
<evidence type="ECO:0000259" key="4">
    <source>
        <dbReference type="PROSITE" id="PS51898"/>
    </source>
</evidence>
<keyword evidence="6" id="KW-1185">Reference proteome</keyword>
<dbReference type="InterPro" id="IPR002104">
    <property type="entry name" value="Integrase_catalytic"/>
</dbReference>
<evidence type="ECO:0000313" key="5">
    <source>
        <dbReference type="EMBL" id="QCD42594.1"/>
    </source>
</evidence>
<name>A0A4P7W3P1_9BACT</name>
<dbReference type="GO" id="GO:0006310">
    <property type="term" value="P:DNA recombination"/>
    <property type="evidence" value="ECO:0007669"/>
    <property type="project" value="UniProtKB-KW"/>
</dbReference>
<proteinExistence type="inferred from homology"/>
<protein>
    <submittedName>
        <fullName evidence="5">Site-specific integrase</fullName>
    </submittedName>
</protein>
<dbReference type="GO" id="GO:0015074">
    <property type="term" value="P:DNA integration"/>
    <property type="evidence" value="ECO:0007669"/>
    <property type="project" value="InterPro"/>
</dbReference>
<sequence length="403" mass="45770">MTSPKKKTKLKEPVRVRTKKLADGSESFYLDIYVNGKRSYEFLKLYLLPEVSAKVKEQNRATRAAVEAIKSQRIIDITNGKAGIRRNAGWQKLLLTDWLDKFKAAQERKGIRNIALLGSVIKVVTLYGKKTRMGDIDKKWALGFIDWLQNSYNRQNKVSEGIRNSAYAPKEGRISQGTAVSYISQLSIALNAAVRAEVLGENPFMLLSAAERVKKPESQRQFLTIEELKKITATDCYNPVVKQAYLFSCYCGLRMSDIYALKWKDVQMNDGRYLLSVVMKKTSTPVYIPLSNNALAWLPERNEDENSPIFSGLPSLMTINKILKVWAKSAGIDKHLTFHTSRHTFGTLMMTVGADLYTTCKLMGHSDVRTTQIYAKIVDSKKIEAVNLVDKMFEKRNEKEEND</sequence>
<gene>
    <name evidence="5" type="ORF">E7747_10065</name>
</gene>
<evidence type="ECO:0000313" key="6">
    <source>
        <dbReference type="Proteomes" id="UP000297149"/>
    </source>
</evidence>
<dbReference type="Proteomes" id="UP000297149">
    <property type="component" value="Chromosome"/>
</dbReference>
<dbReference type="InterPro" id="IPR025269">
    <property type="entry name" value="SAM-like_dom"/>
</dbReference>
<reference evidence="6" key="1">
    <citation type="submission" date="2019-02" db="EMBL/GenBank/DDBJ databases">
        <title>Isolation and identification of novel species under the genus Muribaculum.</title>
        <authorList>
            <person name="Miyake S."/>
            <person name="Ding Y."/>
            <person name="Low A."/>
            <person name="Soh M."/>
            <person name="Seedorf H."/>
        </authorList>
    </citation>
    <scope>NUCLEOTIDE SEQUENCE [LARGE SCALE GENOMIC DNA]</scope>
    <source>
        <strain evidence="6">H5</strain>
    </source>
</reference>
<dbReference type="Gene3D" id="1.10.443.10">
    <property type="entry name" value="Intergrase catalytic core"/>
    <property type="match status" value="1"/>
</dbReference>
<accession>A0A4P7W3P1</accession>
<dbReference type="RefSeq" id="WP_124030412.1">
    <property type="nucleotide sequence ID" value="NZ_CP039396.1"/>
</dbReference>
<keyword evidence="2" id="KW-0238">DNA-binding</keyword>
<dbReference type="PANTHER" id="PTHR30349">
    <property type="entry name" value="PHAGE INTEGRASE-RELATED"/>
    <property type="match status" value="1"/>
</dbReference>
<dbReference type="InterPro" id="IPR013762">
    <property type="entry name" value="Integrase-like_cat_sf"/>
</dbReference>
<dbReference type="InterPro" id="IPR035386">
    <property type="entry name" value="Arm-DNA-bind_5"/>
</dbReference>
<dbReference type="CDD" id="cd01185">
    <property type="entry name" value="INTN1_C_like"/>
    <property type="match status" value="1"/>
</dbReference>
<dbReference type="InterPro" id="IPR011010">
    <property type="entry name" value="DNA_brk_join_enz"/>
</dbReference>
<dbReference type="Pfam" id="PF13102">
    <property type="entry name" value="Phage_int_SAM_5"/>
    <property type="match status" value="1"/>
</dbReference>
<evidence type="ECO:0000256" key="1">
    <source>
        <dbReference type="ARBA" id="ARBA00008857"/>
    </source>
</evidence>
<comment type="similarity">
    <text evidence="1">Belongs to the 'phage' integrase family.</text>
</comment>
<dbReference type="Gene3D" id="1.10.150.130">
    <property type="match status" value="1"/>
</dbReference>
<dbReference type="InterPro" id="IPR050090">
    <property type="entry name" value="Tyrosine_recombinase_XerCD"/>
</dbReference>
<dbReference type="KEGG" id="ddb:E7747_10065"/>
<dbReference type="EMBL" id="CP039396">
    <property type="protein sequence ID" value="QCD42594.1"/>
    <property type="molecule type" value="Genomic_DNA"/>
</dbReference>
<dbReference type="Pfam" id="PF00589">
    <property type="entry name" value="Phage_integrase"/>
    <property type="match status" value="1"/>
</dbReference>
<organism evidence="5 6">
    <name type="scientific">Duncaniella dubosii</name>
    <dbReference type="NCBI Taxonomy" id="2518971"/>
    <lineage>
        <taxon>Bacteria</taxon>
        <taxon>Pseudomonadati</taxon>
        <taxon>Bacteroidota</taxon>
        <taxon>Bacteroidia</taxon>
        <taxon>Bacteroidales</taxon>
        <taxon>Muribaculaceae</taxon>
        <taxon>Duncaniella</taxon>
    </lineage>
</organism>
<dbReference type="PROSITE" id="PS51898">
    <property type="entry name" value="TYR_RECOMBINASE"/>
    <property type="match status" value="1"/>
</dbReference>
<dbReference type="Pfam" id="PF17293">
    <property type="entry name" value="Arm-DNA-bind_5"/>
    <property type="match status" value="1"/>
</dbReference>
<dbReference type="AlphaFoldDB" id="A0A4P7W3P1"/>
<feature type="domain" description="Tyr recombinase" evidence="4">
    <location>
        <begin position="218"/>
        <end position="387"/>
    </location>
</feature>
<evidence type="ECO:0000256" key="3">
    <source>
        <dbReference type="ARBA" id="ARBA00023172"/>
    </source>
</evidence>
<dbReference type="GO" id="GO:0003677">
    <property type="term" value="F:DNA binding"/>
    <property type="evidence" value="ECO:0007669"/>
    <property type="project" value="UniProtKB-KW"/>
</dbReference>
<dbReference type="PANTHER" id="PTHR30349:SF64">
    <property type="entry name" value="PROPHAGE INTEGRASE INTD-RELATED"/>
    <property type="match status" value="1"/>
</dbReference>